<evidence type="ECO:0000313" key="10">
    <source>
        <dbReference type="EMBL" id="PRR76636.1"/>
    </source>
</evidence>
<evidence type="ECO:0000256" key="4">
    <source>
        <dbReference type="ARBA" id="ARBA00022694"/>
    </source>
</evidence>
<dbReference type="InterPro" id="IPR014729">
    <property type="entry name" value="Rossmann-like_a/b/a_fold"/>
</dbReference>
<dbReference type="PANTHER" id="PTHR43033">
    <property type="entry name" value="TRNA(ILE)-LYSIDINE SYNTHASE-RELATED"/>
    <property type="match status" value="1"/>
</dbReference>
<dbReference type="InterPro" id="IPR012094">
    <property type="entry name" value="tRNA_Ile_lys_synt"/>
</dbReference>
<evidence type="ECO:0000256" key="1">
    <source>
        <dbReference type="ARBA" id="ARBA00004496"/>
    </source>
</evidence>
<comment type="caution">
    <text evidence="10">The sequence shown here is derived from an EMBL/GenBank/DDBJ whole genome shotgun (WGS) entry which is preliminary data.</text>
</comment>
<dbReference type="Pfam" id="PF11734">
    <property type="entry name" value="TilS_C"/>
    <property type="match status" value="1"/>
</dbReference>
<evidence type="ECO:0000256" key="8">
    <source>
        <dbReference type="HAMAP-Rule" id="MF_01161"/>
    </source>
</evidence>
<dbReference type="PANTHER" id="PTHR43033:SF1">
    <property type="entry name" value="TRNA(ILE)-LYSIDINE SYNTHASE-RELATED"/>
    <property type="match status" value="1"/>
</dbReference>
<dbReference type="Gene3D" id="3.40.50.620">
    <property type="entry name" value="HUPs"/>
    <property type="match status" value="1"/>
</dbReference>
<feature type="domain" description="Lysidine-tRNA(Ile) synthetase C-terminal" evidence="9">
    <location>
        <begin position="382"/>
        <end position="454"/>
    </location>
</feature>
<comment type="subcellular location">
    <subcellularLocation>
        <location evidence="1 8">Cytoplasm</location>
    </subcellularLocation>
</comment>
<dbReference type="Gene3D" id="3.50.40.10">
    <property type="entry name" value="Phenylalanyl-trna Synthetase, Chain B, domain 3"/>
    <property type="match status" value="1"/>
</dbReference>
<dbReference type="EC" id="6.3.4.19" evidence="8"/>
<dbReference type="SUPFAM" id="SSF82829">
    <property type="entry name" value="MesJ substrate recognition domain-like"/>
    <property type="match status" value="1"/>
</dbReference>
<proteinExistence type="inferred from homology"/>
<dbReference type="Proteomes" id="UP000239706">
    <property type="component" value="Unassembled WGS sequence"/>
</dbReference>
<keyword evidence="6 8" id="KW-0067">ATP-binding</keyword>
<evidence type="ECO:0000256" key="2">
    <source>
        <dbReference type="ARBA" id="ARBA00022490"/>
    </source>
</evidence>
<organism evidence="10 11">
    <name type="scientific">Clostridium liquoris</name>
    <dbReference type="NCBI Taxonomy" id="1289519"/>
    <lineage>
        <taxon>Bacteria</taxon>
        <taxon>Bacillati</taxon>
        <taxon>Bacillota</taxon>
        <taxon>Clostridia</taxon>
        <taxon>Eubacteriales</taxon>
        <taxon>Clostridiaceae</taxon>
        <taxon>Clostridium</taxon>
    </lineage>
</organism>
<comment type="function">
    <text evidence="8">Ligates lysine onto the cytidine present at position 34 of the AUA codon-specific tRNA(Ile) that contains the anticodon CAU, in an ATP-dependent manner. Cytidine is converted to lysidine, thus changing the amino acid specificity of the tRNA from methionine to isoleucine.</text>
</comment>
<dbReference type="GO" id="GO:0006400">
    <property type="term" value="P:tRNA modification"/>
    <property type="evidence" value="ECO:0007669"/>
    <property type="project" value="UniProtKB-UniRule"/>
</dbReference>
<evidence type="ECO:0000256" key="5">
    <source>
        <dbReference type="ARBA" id="ARBA00022741"/>
    </source>
</evidence>
<feature type="binding site" evidence="8">
    <location>
        <begin position="26"/>
        <end position="31"/>
    </location>
    <ligand>
        <name>ATP</name>
        <dbReference type="ChEBI" id="CHEBI:30616"/>
    </ligand>
</feature>
<dbReference type="CDD" id="cd01992">
    <property type="entry name" value="TilS_N"/>
    <property type="match status" value="1"/>
</dbReference>
<dbReference type="GO" id="GO:0005737">
    <property type="term" value="C:cytoplasm"/>
    <property type="evidence" value="ECO:0007669"/>
    <property type="project" value="UniProtKB-SubCell"/>
</dbReference>
<dbReference type="OrthoDB" id="9807403at2"/>
<keyword evidence="2 8" id="KW-0963">Cytoplasm</keyword>
<evidence type="ECO:0000256" key="6">
    <source>
        <dbReference type="ARBA" id="ARBA00022840"/>
    </source>
</evidence>
<sequence length="466" mass="54234">MLEKVLKTIEENNMIEKGDKIIVGVSGGPDSMCLLHILRSISKEYCIEVVAAHINHCLRGEEAEKDEEYVKDFCRKNNLKFYSAKIDINKLAKEKNLSCETAGREARYSFFKKVMKDINGTKVALAHNANDQCETILMRIMRGTGIEGLAGIKPIRDNIYIRPLINITRDEIEEYCVSNNLNPRIDKTNLETIYTRNKIRLELIPYIRKNFNEDIVGAINRLAINVDIDSDYIEFMAKKSFEQYSVVKKDRIIILKNAFNEHRAIVTRMIRYGICGIKGNLYNYEKIHIDQVIELQKNETGKELLLPGAIKVVNNYGDIHIFKYLPNNHIKEDNEYILTLGDNYIGDKMRVKLELIDNNNALKLGKWENVKYFDFDKINGNIVLRYRRDGDKFIPLGMKGSKKLKDFFIDLKIPKEERNKIPLICFNKDIAWVVGYRISENFKVQKTTKNILKINIEREEQNERGY</sequence>
<dbReference type="GO" id="GO:0032267">
    <property type="term" value="F:tRNA(Ile)-lysidine synthase activity"/>
    <property type="evidence" value="ECO:0007669"/>
    <property type="project" value="UniProtKB-EC"/>
</dbReference>
<comment type="similarity">
    <text evidence="8">Belongs to the tRNA(Ile)-lysidine synthase family.</text>
</comment>
<reference evidence="10 11" key="1">
    <citation type="submission" date="2018-03" db="EMBL/GenBank/DDBJ databases">
        <title>Genome sequence of Clostridium liquoris DSM 100320.</title>
        <authorList>
            <person name="Poehlein A."/>
            <person name="Daniel R."/>
        </authorList>
    </citation>
    <scope>NUCLEOTIDE SEQUENCE [LARGE SCALE GENOMIC DNA]</scope>
    <source>
        <strain evidence="10 11">DSM 100320</strain>
    </source>
</reference>
<comment type="domain">
    <text evidence="8">The N-terminal region contains the highly conserved SGGXDS motif, predicted to be a P-loop motif involved in ATP binding.</text>
</comment>
<protein>
    <recommendedName>
        <fullName evidence="8">tRNA(Ile)-lysidine synthase</fullName>
        <ecNumber evidence="8">6.3.4.19</ecNumber>
    </recommendedName>
    <alternativeName>
        <fullName evidence="8">tRNA(Ile)-2-lysyl-cytidine synthase</fullName>
    </alternativeName>
    <alternativeName>
        <fullName evidence="8">tRNA(Ile)-lysidine synthetase</fullName>
    </alternativeName>
</protein>
<dbReference type="AlphaFoldDB" id="A0A2T0AZK8"/>
<dbReference type="InterPro" id="IPR011063">
    <property type="entry name" value="TilS/TtcA_N"/>
</dbReference>
<keyword evidence="4 8" id="KW-0819">tRNA processing</keyword>
<keyword evidence="5 8" id="KW-0547">Nucleotide-binding</keyword>
<accession>A0A2T0AZK8</accession>
<dbReference type="EMBL" id="PVXO01000075">
    <property type="protein sequence ID" value="PRR76636.1"/>
    <property type="molecule type" value="Genomic_DNA"/>
</dbReference>
<keyword evidence="3 8" id="KW-0436">Ligase</keyword>
<dbReference type="InterPro" id="IPR020825">
    <property type="entry name" value="Phe-tRNA_synthase-like_B3/B4"/>
</dbReference>
<evidence type="ECO:0000256" key="7">
    <source>
        <dbReference type="ARBA" id="ARBA00048539"/>
    </source>
</evidence>
<dbReference type="InterPro" id="IPR012796">
    <property type="entry name" value="Lysidine-tRNA-synth_C"/>
</dbReference>
<dbReference type="Pfam" id="PF01171">
    <property type="entry name" value="ATP_bind_3"/>
    <property type="match status" value="1"/>
</dbReference>
<dbReference type="SUPFAM" id="SSF52402">
    <property type="entry name" value="Adenine nucleotide alpha hydrolases-like"/>
    <property type="match status" value="1"/>
</dbReference>
<evidence type="ECO:0000256" key="3">
    <source>
        <dbReference type="ARBA" id="ARBA00022598"/>
    </source>
</evidence>
<dbReference type="HAMAP" id="MF_01161">
    <property type="entry name" value="tRNA_Ile_lys_synt"/>
    <property type="match status" value="1"/>
</dbReference>
<dbReference type="GO" id="GO:0005524">
    <property type="term" value="F:ATP binding"/>
    <property type="evidence" value="ECO:0007669"/>
    <property type="project" value="UniProtKB-UniRule"/>
</dbReference>
<dbReference type="NCBIfam" id="TIGR02432">
    <property type="entry name" value="lysidine_TilS_N"/>
    <property type="match status" value="1"/>
</dbReference>
<dbReference type="SUPFAM" id="SSF56037">
    <property type="entry name" value="PheT/TilS domain"/>
    <property type="match status" value="1"/>
</dbReference>
<comment type="catalytic activity">
    <reaction evidence="7 8">
        <text>cytidine(34) in tRNA(Ile2) + L-lysine + ATP = lysidine(34) in tRNA(Ile2) + AMP + diphosphate + H(+)</text>
        <dbReference type="Rhea" id="RHEA:43744"/>
        <dbReference type="Rhea" id="RHEA-COMP:10625"/>
        <dbReference type="Rhea" id="RHEA-COMP:10670"/>
        <dbReference type="ChEBI" id="CHEBI:15378"/>
        <dbReference type="ChEBI" id="CHEBI:30616"/>
        <dbReference type="ChEBI" id="CHEBI:32551"/>
        <dbReference type="ChEBI" id="CHEBI:33019"/>
        <dbReference type="ChEBI" id="CHEBI:82748"/>
        <dbReference type="ChEBI" id="CHEBI:83665"/>
        <dbReference type="ChEBI" id="CHEBI:456215"/>
        <dbReference type="EC" id="6.3.4.19"/>
    </reaction>
</comment>
<evidence type="ECO:0000313" key="11">
    <source>
        <dbReference type="Proteomes" id="UP000239706"/>
    </source>
</evidence>
<name>A0A2T0AZK8_9CLOT</name>
<dbReference type="SMART" id="SM00977">
    <property type="entry name" value="TilS_C"/>
    <property type="match status" value="1"/>
</dbReference>
<dbReference type="NCBIfam" id="TIGR02433">
    <property type="entry name" value="lysidine_TilS_C"/>
    <property type="match status" value="1"/>
</dbReference>
<gene>
    <name evidence="8 10" type="primary">tilS</name>
    <name evidence="10" type="ORF">CLLI_28420</name>
</gene>
<dbReference type="InterPro" id="IPR012795">
    <property type="entry name" value="tRNA_Ile_lys_synt_N"/>
</dbReference>
<evidence type="ECO:0000259" key="9">
    <source>
        <dbReference type="SMART" id="SM00977"/>
    </source>
</evidence>
<dbReference type="RefSeq" id="WP_106064855.1">
    <property type="nucleotide sequence ID" value="NZ_PVXO01000075.1"/>
</dbReference>
<keyword evidence="11" id="KW-1185">Reference proteome</keyword>